<protein>
    <submittedName>
        <fullName evidence="2">Uncharacterized protein</fullName>
    </submittedName>
</protein>
<accession>A0ABY7RUZ9</accession>
<proteinExistence type="predicted"/>
<keyword evidence="1" id="KW-1133">Transmembrane helix</keyword>
<keyword evidence="1" id="KW-0472">Membrane</keyword>
<evidence type="ECO:0000313" key="3">
    <source>
        <dbReference type="Proteomes" id="UP001202717"/>
    </source>
</evidence>
<dbReference type="RefSeq" id="WP_249996191.1">
    <property type="nucleotide sequence ID" value="NZ_CP116221.1"/>
</dbReference>
<sequence length="166" mass="19127">MENKKLHTIKSAGFKTSDSYFESFDDKLKARLTETQLIKNIDTPGFKVPDNYFENLDEKVVNRLNEDQPVITLKSRRHLYYIAGVAASLILMFNVYLSSETISINDIETVSIENYLEEGDFTSSDLAALLTEDELNKNNFIENEISESTIEDYLFDTIEFEDLILE</sequence>
<feature type="transmembrane region" description="Helical" evidence="1">
    <location>
        <begin position="79"/>
        <end position="97"/>
    </location>
</feature>
<organism evidence="2 3">
    <name type="scientific">Psychroserpens ponticola</name>
    <dbReference type="NCBI Taxonomy" id="2932268"/>
    <lineage>
        <taxon>Bacteria</taxon>
        <taxon>Pseudomonadati</taxon>
        <taxon>Bacteroidota</taxon>
        <taxon>Flavobacteriia</taxon>
        <taxon>Flavobacteriales</taxon>
        <taxon>Flavobacteriaceae</taxon>
        <taxon>Psychroserpens</taxon>
    </lineage>
</organism>
<reference evidence="2 3" key="1">
    <citation type="submission" date="2023-01" db="EMBL/GenBank/DDBJ databases">
        <title>Psychroserpens ponticola sp. nov., isolated from seawater.</title>
        <authorList>
            <person name="Kristyanto S."/>
            <person name="Jung J."/>
            <person name="Kim J.M."/>
            <person name="Jeon C.O."/>
        </authorList>
    </citation>
    <scope>NUCLEOTIDE SEQUENCE [LARGE SCALE GENOMIC DNA]</scope>
    <source>
        <strain evidence="2 3">MSW6</strain>
    </source>
</reference>
<dbReference type="Proteomes" id="UP001202717">
    <property type="component" value="Chromosome"/>
</dbReference>
<evidence type="ECO:0000256" key="1">
    <source>
        <dbReference type="SAM" id="Phobius"/>
    </source>
</evidence>
<gene>
    <name evidence="2" type="ORF">MUN68_011255</name>
</gene>
<keyword evidence="1" id="KW-0812">Transmembrane</keyword>
<dbReference type="EMBL" id="CP116221">
    <property type="protein sequence ID" value="WCO00643.1"/>
    <property type="molecule type" value="Genomic_DNA"/>
</dbReference>
<keyword evidence="3" id="KW-1185">Reference proteome</keyword>
<evidence type="ECO:0000313" key="2">
    <source>
        <dbReference type="EMBL" id="WCO00643.1"/>
    </source>
</evidence>
<name>A0ABY7RUZ9_9FLAO</name>